<gene>
    <name evidence="2" type="ORF">E8A74_09800</name>
</gene>
<evidence type="ECO:0000313" key="2">
    <source>
        <dbReference type="EMBL" id="TKD09897.1"/>
    </source>
</evidence>
<dbReference type="AlphaFoldDB" id="A0A4U1JFM4"/>
<name>A0A4U1JFM4_9BACT</name>
<keyword evidence="1" id="KW-0732">Signal</keyword>
<feature type="signal peptide" evidence="1">
    <location>
        <begin position="1"/>
        <end position="19"/>
    </location>
</feature>
<keyword evidence="3" id="KW-1185">Reference proteome</keyword>
<proteinExistence type="predicted"/>
<dbReference type="Proteomes" id="UP000309215">
    <property type="component" value="Unassembled WGS sequence"/>
</dbReference>
<dbReference type="OrthoDB" id="5506529at2"/>
<evidence type="ECO:0008006" key="4">
    <source>
        <dbReference type="Google" id="ProtNLM"/>
    </source>
</evidence>
<accession>A0A4U1JFM4</accession>
<evidence type="ECO:0000313" key="3">
    <source>
        <dbReference type="Proteomes" id="UP000309215"/>
    </source>
</evidence>
<dbReference type="PROSITE" id="PS51257">
    <property type="entry name" value="PROKAR_LIPOPROTEIN"/>
    <property type="match status" value="1"/>
</dbReference>
<dbReference type="RefSeq" id="WP_136928696.1">
    <property type="nucleotide sequence ID" value="NZ_SSMQ01000008.1"/>
</dbReference>
<organism evidence="2 3">
    <name type="scientific">Polyangium fumosum</name>
    <dbReference type="NCBI Taxonomy" id="889272"/>
    <lineage>
        <taxon>Bacteria</taxon>
        <taxon>Pseudomonadati</taxon>
        <taxon>Myxococcota</taxon>
        <taxon>Polyangia</taxon>
        <taxon>Polyangiales</taxon>
        <taxon>Polyangiaceae</taxon>
        <taxon>Polyangium</taxon>
    </lineage>
</organism>
<protein>
    <recommendedName>
        <fullName evidence="4">Lipoprotein</fullName>
    </recommendedName>
</protein>
<feature type="chain" id="PRO_5020831838" description="Lipoprotein" evidence="1">
    <location>
        <begin position="20"/>
        <end position="198"/>
    </location>
</feature>
<dbReference type="EMBL" id="SSMQ01000008">
    <property type="protein sequence ID" value="TKD09897.1"/>
    <property type="molecule type" value="Genomic_DNA"/>
</dbReference>
<comment type="caution">
    <text evidence="2">The sequence shown here is derived from an EMBL/GenBank/DDBJ whole genome shotgun (WGS) entry which is preliminary data.</text>
</comment>
<reference evidence="2 3" key="1">
    <citation type="submission" date="2019-04" db="EMBL/GenBank/DDBJ databases">
        <authorList>
            <person name="Li Y."/>
            <person name="Wang J."/>
        </authorList>
    </citation>
    <scope>NUCLEOTIDE SEQUENCE [LARGE SCALE GENOMIC DNA]</scope>
    <source>
        <strain evidence="2 3">DSM 14668</strain>
    </source>
</reference>
<sequence length="198" mass="20641">MKSLGILGILILSATSFFACSSGEGSSGSENTPPASSLDVTPSISACGGFLGASEGAKIPPSPDPATYCEAERLLWNYDAATRTLGLLDARIQLNCCGRHSIDVAVEDGVHVVTQTDAPEKLENGDEARCGCMCVFDYAADVAPVESSTISMRILRNVTDQKPPVTLVWEGTVDLTAGAGEVVLSTASAEPWCSNKEP</sequence>
<evidence type="ECO:0000256" key="1">
    <source>
        <dbReference type="SAM" id="SignalP"/>
    </source>
</evidence>